<dbReference type="VEuPathDB" id="FungiDB:RhiirA1_471209"/>
<evidence type="ECO:0000313" key="3">
    <source>
        <dbReference type="Proteomes" id="UP000234323"/>
    </source>
</evidence>
<dbReference type="InterPro" id="IPR001214">
    <property type="entry name" value="SET_dom"/>
</dbReference>
<dbReference type="InterPro" id="IPR046341">
    <property type="entry name" value="SET_dom_sf"/>
</dbReference>
<dbReference type="PANTHER" id="PTHR47643:SF2">
    <property type="entry name" value="TPR DOMAIN PROTEIN (AFU_ORTHOLOGUE AFUA_5G12710)"/>
    <property type="match status" value="1"/>
</dbReference>
<keyword evidence="3" id="KW-1185">Reference proteome</keyword>
<dbReference type="Pfam" id="PF00856">
    <property type="entry name" value="SET"/>
    <property type="match status" value="1"/>
</dbReference>
<proteinExistence type="predicted"/>
<dbReference type="Proteomes" id="UP000234323">
    <property type="component" value="Unassembled WGS sequence"/>
</dbReference>
<evidence type="ECO:0000313" key="2">
    <source>
        <dbReference type="EMBL" id="PKY53179.1"/>
    </source>
</evidence>
<dbReference type="VEuPathDB" id="FungiDB:FUN_009499"/>
<dbReference type="InterPro" id="IPR053209">
    <property type="entry name" value="Gramillin-biosynth_MTr"/>
</dbReference>
<dbReference type="SUPFAM" id="SSF82199">
    <property type="entry name" value="SET domain"/>
    <property type="match status" value="1"/>
</dbReference>
<feature type="domain" description="SET" evidence="1">
    <location>
        <begin position="293"/>
        <end position="465"/>
    </location>
</feature>
<dbReference type="Gene3D" id="2.170.270.10">
    <property type="entry name" value="SET domain"/>
    <property type="match status" value="1"/>
</dbReference>
<dbReference type="SUPFAM" id="SSF48452">
    <property type="entry name" value="TPR-like"/>
    <property type="match status" value="1"/>
</dbReference>
<reference evidence="2 3" key="1">
    <citation type="submission" date="2015-10" db="EMBL/GenBank/DDBJ databases">
        <title>Genome analyses suggest a sexual origin of heterokaryosis in a supposedly ancient asexual fungus.</title>
        <authorList>
            <person name="Ropars J."/>
            <person name="Sedzielewska K."/>
            <person name="Noel J."/>
            <person name="Charron P."/>
            <person name="Farinelli L."/>
            <person name="Marton T."/>
            <person name="Kruger M."/>
            <person name="Pelin A."/>
            <person name="Brachmann A."/>
            <person name="Corradi N."/>
        </authorList>
    </citation>
    <scope>NUCLEOTIDE SEQUENCE [LARGE SCALE GENOMIC DNA]</scope>
    <source>
        <strain evidence="2 3">A4</strain>
    </source>
</reference>
<name>A0A2I1H2S5_9GLOM</name>
<dbReference type="Pfam" id="PF13414">
    <property type="entry name" value="TPR_11"/>
    <property type="match status" value="1"/>
</dbReference>
<dbReference type="InterPro" id="IPR011990">
    <property type="entry name" value="TPR-like_helical_dom_sf"/>
</dbReference>
<dbReference type="AlphaFoldDB" id="A0A2I1H2S5"/>
<accession>A0A2I1H2S5</accession>
<gene>
    <name evidence="2" type="ORF">RhiirA4_498461</name>
</gene>
<dbReference type="EMBL" id="LLXI01001341">
    <property type="protein sequence ID" value="PKY53179.1"/>
    <property type="molecule type" value="Genomic_DNA"/>
</dbReference>
<protein>
    <recommendedName>
        <fullName evidence="1">SET domain-containing protein</fullName>
    </recommendedName>
</protein>
<evidence type="ECO:0000259" key="1">
    <source>
        <dbReference type="PROSITE" id="PS50280"/>
    </source>
</evidence>
<dbReference type="Gene3D" id="1.25.40.10">
    <property type="entry name" value="Tetratricopeptide repeat domain"/>
    <property type="match status" value="1"/>
</dbReference>
<comment type="caution">
    <text evidence="2">The sequence shown here is derived from an EMBL/GenBank/DDBJ whole genome shotgun (WGS) entry which is preliminary data.</text>
</comment>
<dbReference type="PANTHER" id="PTHR47643">
    <property type="entry name" value="TPR DOMAIN PROTEIN (AFU_ORTHOLOGUE AFUA_5G12710)"/>
    <property type="match status" value="1"/>
</dbReference>
<sequence>MDREAPAFYLILDEPNYEKILFGLPSFREERLYKYNVYKYQQRPNLNPENIPREKKTSLYKVSPRHLELWIEDSFVRIFDQPAFDSLGFAWSRAKCDNIPFWAASILSCSLVGNASVDPLLFFFFTPGWRFLRENYTAAIDEYSNGIKLKPQNVTLFANRAEAYLRLFQFHNALNDAEVVLKYDPSHLKAAYRKGKALCGLKRYKEAIITLQNLYQSIKSNTDDSISSIKQSIEQLLKHAEIFDSENENGQYDYISIIDECCERAKIRKDSKGNDEWVYEIGARLDHADFLCEDIEIRLVEGKGRGWIAKRDIPENTLLIVSKAFSIVYSHEVLGYSMKSNIQNDQTLSLCSVELIHRITQKLLEEPYHRQEVYKLYNGLNLDKPNMNLANVDIIGNIVGLNSFELNNIIVGNSSLSGEGLWILPSYFNHTCIDENVTQYILGDLMFIRSLRPILQGEELLVNYRSSESNNEIRLMLLKSMGIDCQCRLCKLDKSETPETTHK</sequence>
<organism evidence="2 3">
    <name type="scientific">Rhizophagus irregularis</name>
    <dbReference type="NCBI Taxonomy" id="588596"/>
    <lineage>
        <taxon>Eukaryota</taxon>
        <taxon>Fungi</taxon>
        <taxon>Fungi incertae sedis</taxon>
        <taxon>Mucoromycota</taxon>
        <taxon>Glomeromycotina</taxon>
        <taxon>Glomeromycetes</taxon>
        <taxon>Glomerales</taxon>
        <taxon>Glomeraceae</taxon>
        <taxon>Rhizophagus</taxon>
    </lineage>
</organism>
<dbReference type="PROSITE" id="PS50280">
    <property type="entry name" value="SET"/>
    <property type="match status" value="1"/>
</dbReference>